<gene>
    <name evidence="1" type="ORF">SAMN02910291_01515</name>
</gene>
<dbReference type="EMBL" id="FPIW01000023">
    <property type="protein sequence ID" value="SFW48940.1"/>
    <property type="molecule type" value="Genomic_DNA"/>
</dbReference>
<comment type="caution">
    <text evidence="1">The sequence shown here is derived from an EMBL/GenBank/DDBJ whole genome shotgun (WGS) entry which is preliminary data.</text>
</comment>
<dbReference type="RefSeq" id="WP_012625202.1">
    <property type="nucleotide sequence ID" value="NZ_FPIW01000023.1"/>
</dbReference>
<evidence type="ECO:0008006" key="3">
    <source>
        <dbReference type="Google" id="ProtNLM"/>
    </source>
</evidence>
<protein>
    <recommendedName>
        <fullName evidence="3">N-acetyltransferase domain-containing protein</fullName>
    </recommendedName>
</protein>
<dbReference type="Proteomes" id="UP000182680">
    <property type="component" value="Unassembled WGS sequence"/>
</dbReference>
<dbReference type="AlphaFoldDB" id="A0AA94HSX8"/>
<evidence type="ECO:0000313" key="2">
    <source>
        <dbReference type="Proteomes" id="UP000182680"/>
    </source>
</evidence>
<reference evidence="2" key="1">
    <citation type="submission" date="2016-11" db="EMBL/GenBank/DDBJ databases">
        <authorList>
            <person name="Jaros S."/>
            <person name="Januszkiewicz K."/>
            <person name="Wedrychowicz H."/>
        </authorList>
    </citation>
    <scope>NUCLEOTIDE SEQUENCE [LARGE SCALE GENOMIC DNA]</scope>
    <source>
        <strain evidence="2">DSM 7057</strain>
    </source>
</reference>
<sequence length="143" mass="16342">MRIEKFVHESEPEKNAQLFGRIGEFCACATTRDALGCAISSRPGQVWYVAAERHTVHAFGSIRLQGERGLLRHLYSPAGDGMLLETVLRHCIEYARRHHARSVWLTDYIWLESRYAPLGFMPHGNPRGRFVQYVLWLGESNGT</sequence>
<accession>A0AA94HSX8</accession>
<evidence type="ECO:0000313" key="1">
    <source>
        <dbReference type="EMBL" id="SFW48940.1"/>
    </source>
</evidence>
<name>A0AA94HSX8_DESDE</name>
<proteinExistence type="predicted"/>
<organism evidence="1 2">
    <name type="scientific">Desulfovibrio desulfuricans</name>
    <dbReference type="NCBI Taxonomy" id="876"/>
    <lineage>
        <taxon>Bacteria</taxon>
        <taxon>Pseudomonadati</taxon>
        <taxon>Thermodesulfobacteriota</taxon>
        <taxon>Desulfovibrionia</taxon>
        <taxon>Desulfovibrionales</taxon>
        <taxon>Desulfovibrionaceae</taxon>
        <taxon>Desulfovibrio</taxon>
    </lineage>
</organism>